<gene>
    <name evidence="26" type="ORF">QN277_018711</name>
</gene>
<evidence type="ECO:0000256" key="20">
    <source>
        <dbReference type="ARBA" id="ARBA00023180"/>
    </source>
</evidence>
<evidence type="ECO:0000256" key="21">
    <source>
        <dbReference type="ARBA" id="ARBA00038043"/>
    </source>
</evidence>
<organism evidence="26 27">
    <name type="scientific">Acacia crassicarpa</name>
    <name type="common">northern wattle</name>
    <dbReference type="NCBI Taxonomy" id="499986"/>
    <lineage>
        <taxon>Eukaryota</taxon>
        <taxon>Viridiplantae</taxon>
        <taxon>Streptophyta</taxon>
        <taxon>Embryophyta</taxon>
        <taxon>Tracheophyta</taxon>
        <taxon>Spermatophyta</taxon>
        <taxon>Magnoliopsida</taxon>
        <taxon>eudicotyledons</taxon>
        <taxon>Gunneridae</taxon>
        <taxon>Pentapetalae</taxon>
        <taxon>rosids</taxon>
        <taxon>fabids</taxon>
        <taxon>Fabales</taxon>
        <taxon>Fabaceae</taxon>
        <taxon>Caesalpinioideae</taxon>
        <taxon>mimosoid clade</taxon>
        <taxon>Acacieae</taxon>
        <taxon>Acacia</taxon>
    </lineage>
</organism>
<evidence type="ECO:0000313" key="27">
    <source>
        <dbReference type="Proteomes" id="UP001293593"/>
    </source>
</evidence>
<dbReference type="InterPro" id="IPR001611">
    <property type="entry name" value="Leu-rich_rpt"/>
</dbReference>
<name>A0AAE1JV65_9FABA</name>
<dbReference type="GO" id="GO:0004674">
    <property type="term" value="F:protein serine/threonine kinase activity"/>
    <property type="evidence" value="ECO:0007669"/>
    <property type="project" value="UniProtKB-KW"/>
</dbReference>
<keyword evidence="13" id="KW-0547">Nucleotide-binding</keyword>
<evidence type="ECO:0000256" key="14">
    <source>
        <dbReference type="ARBA" id="ARBA00022777"/>
    </source>
</evidence>
<protein>
    <recommendedName>
        <fullName evidence="4">non-specific serine/threonine protein kinase</fullName>
        <ecNumber evidence="4">2.7.11.1</ecNumber>
    </recommendedName>
</protein>
<dbReference type="FunFam" id="3.80.10.10:FF:000177">
    <property type="entry name" value="Leucine-rich repeat receptor-like serine/threonine-protein kinase At1g17230"/>
    <property type="match status" value="1"/>
</dbReference>
<evidence type="ECO:0000256" key="1">
    <source>
        <dbReference type="ARBA" id="ARBA00004170"/>
    </source>
</evidence>
<evidence type="ECO:0000256" key="9">
    <source>
        <dbReference type="ARBA" id="ARBA00022679"/>
    </source>
</evidence>
<keyword evidence="27" id="KW-1185">Reference proteome</keyword>
<keyword evidence="10 24" id="KW-0812">Transmembrane</keyword>
<dbReference type="PROSITE" id="PS50011">
    <property type="entry name" value="PROTEIN_KINASE_DOM"/>
    <property type="match status" value="1"/>
</dbReference>
<comment type="caution">
    <text evidence="26">The sequence shown here is derived from an EMBL/GenBank/DDBJ whole genome shotgun (WGS) entry which is preliminary data.</text>
</comment>
<keyword evidence="7" id="KW-0597">Phosphoprotein</keyword>
<keyword evidence="15" id="KW-0611">Plant defense</keyword>
<dbReference type="PRINTS" id="PR00019">
    <property type="entry name" value="LEURICHRPT"/>
</dbReference>
<keyword evidence="17 24" id="KW-1133">Transmembrane helix</keyword>
<dbReference type="InterPro" id="IPR008266">
    <property type="entry name" value="Tyr_kinase_AS"/>
</dbReference>
<comment type="catalytic activity">
    <reaction evidence="22">
        <text>L-threonyl-[protein] + ATP = O-phospho-L-threonyl-[protein] + ADP + H(+)</text>
        <dbReference type="Rhea" id="RHEA:46608"/>
        <dbReference type="Rhea" id="RHEA-COMP:11060"/>
        <dbReference type="Rhea" id="RHEA-COMP:11605"/>
        <dbReference type="ChEBI" id="CHEBI:15378"/>
        <dbReference type="ChEBI" id="CHEBI:30013"/>
        <dbReference type="ChEBI" id="CHEBI:30616"/>
        <dbReference type="ChEBI" id="CHEBI:61977"/>
        <dbReference type="ChEBI" id="CHEBI:456216"/>
        <dbReference type="EC" id="2.7.11.1"/>
    </reaction>
</comment>
<keyword evidence="5" id="KW-0964">Secreted</keyword>
<dbReference type="FunFam" id="3.80.10.10:FF:000400">
    <property type="entry name" value="Nuclear pore complex protein NUP107"/>
    <property type="match status" value="1"/>
</dbReference>
<proteinExistence type="inferred from homology"/>
<dbReference type="FunFam" id="3.30.200.20:FF:000309">
    <property type="entry name" value="Leucine-rich repeat receptor protein kinase MSP1"/>
    <property type="match status" value="1"/>
</dbReference>
<dbReference type="Gene3D" id="3.30.200.20">
    <property type="entry name" value="Phosphorylase Kinase, domain 1"/>
    <property type="match status" value="1"/>
</dbReference>
<evidence type="ECO:0000256" key="23">
    <source>
        <dbReference type="ARBA" id="ARBA00048679"/>
    </source>
</evidence>
<comment type="similarity">
    <text evidence="21">Belongs to the polygalacturonase-inhibiting protein family.</text>
</comment>
<evidence type="ECO:0000256" key="6">
    <source>
        <dbReference type="ARBA" id="ARBA00022527"/>
    </source>
</evidence>
<evidence type="ECO:0000259" key="25">
    <source>
        <dbReference type="PROSITE" id="PS50011"/>
    </source>
</evidence>
<keyword evidence="6" id="KW-0723">Serine/threonine-protein kinase</keyword>
<sequence length="1026" mass="113601">MSESEYFTKFLALRFINVSTFFFIVASFTFSAAAFEDGEAKALLNWKARLTKESQATLSSWNNGTNLCRNWKGISCDKSMSVTNISISNLGLQGKLDSLNFASFPNLQYFDLSYNQFHGNIPHEIGNLSSILMLSLSENPSVSGPIPKQIGKLSTLSVLDLSACDLSEKIPREIGNLRNLTKLVLAANSLSSPIPKEIGMLSNLLQLDLSENSVLSSGIPSSIGNLNKLQDFYLNDCNLSGPLPNEIGKLNFLKQIDLSNNELDGPIPPSVGNLTLLEKLVLSNNSLSGPIPESIGNAISLQEIYIEYNNLSGPIPATIGNLKNLDTLVLMRNNLSGQLPQEINTINWYNLQLGDNHFHGHLPQQICQSGRLFRFAVGNNQFSGPIPTSLKNCSSLERLGLQENQLVDNITTAFGVYPNLDYIDLSGNQLYGHLSSRWGRCQNLTRLIIHNNRLSGDIPPELGGATKLGLLDLSSNNLSGHIPKELGNLVMLIELYLSDNNFSGKVPSNIRSLSRLQTLELAANNFNGSMTKEIGELKSLMFLNLSKNKFEESIPLEFGELRELEKLDFSDNLLIGTLPSMLGILPKLQLLNLSHNNLTGSIPSSFGRSMSALSTVDISYNQLEGPIPIKPVFYNFDSLRSNRGLCGNVTGLSPCGDSKANGHGHRSKKLLIIFLPLTILLLVVVGAFCIFLLHARNTETKDEEALSHDIYYVWSSNEKISFENIIKATEEFDDRYLIGKGGQGSVYKAKLPTGVIVAVKKLHSISNGEIYSQKAFTSEIRALTEMKHRNIVKLKGFCSHSRYSFLIYEYLEGGSLDNILKDENQATKLDWHKRVNVVKGVANALFHMHHGCSLPIVHRDISSKNVLLTSKYEEARIIDFGTSKFLNPDSNNMTKFAGTFGYAAPEIAYNMEANEKCDVYSFGVLTIEIIMGMHPGELVYSLIEESTTFNLLLKDVLDPRLSLPKKLILDEVVRIAKIAFSCLDKNPRSRPTMEQVSIELERGPKSHVEDPFDTITIGQLMENYTP</sequence>
<dbReference type="InterPro" id="IPR055414">
    <property type="entry name" value="LRR_R13L4/SHOC2-like"/>
</dbReference>
<dbReference type="GO" id="GO:0006952">
    <property type="term" value="P:defense response"/>
    <property type="evidence" value="ECO:0007669"/>
    <property type="project" value="UniProtKB-KW"/>
</dbReference>
<evidence type="ECO:0000256" key="18">
    <source>
        <dbReference type="ARBA" id="ARBA00023136"/>
    </source>
</evidence>
<dbReference type="GO" id="GO:0016020">
    <property type="term" value="C:membrane"/>
    <property type="evidence" value="ECO:0007669"/>
    <property type="project" value="UniProtKB-SubCell"/>
</dbReference>
<dbReference type="SUPFAM" id="SSF56112">
    <property type="entry name" value="Protein kinase-like (PK-like)"/>
    <property type="match status" value="1"/>
</dbReference>
<keyword evidence="12" id="KW-0677">Repeat</keyword>
<dbReference type="FunFam" id="1.10.510.10:FF:000445">
    <property type="entry name" value="MDIS1-interacting receptor like kinase 2"/>
    <property type="match status" value="1"/>
</dbReference>
<feature type="domain" description="Protein kinase" evidence="25">
    <location>
        <begin position="732"/>
        <end position="1013"/>
    </location>
</feature>
<evidence type="ECO:0000256" key="22">
    <source>
        <dbReference type="ARBA" id="ARBA00047899"/>
    </source>
</evidence>
<dbReference type="SUPFAM" id="SSF52047">
    <property type="entry name" value="RNI-like"/>
    <property type="match status" value="1"/>
</dbReference>
<dbReference type="InterPro" id="IPR000719">
    <property type="entry name" value="Prot_kinase_dom"/>
</dbReference>
<dbReference type="GO" id="GO:0005524">
    <property type="term" value="F:ATP binding"/>
    <property type="evidence" value="ECO:0007669"/>
    <property type="project" value="UniProtKB-KW"/>
</dbReference>
<evidence type="ECO:0000313" key="26">
    <source>
        <dbReference type="EMBL" id="KAK4275671.1"/>
    </source>
</evidence>
<dbReference type="SUPFAM" id="SSF52058">
    <property type="entry name" value="L domain-like"/>
    <property type="match status" value="1"/>
</dbReference>
<keyword evidence="18 24" id="KW-0472">Membrane</keyword>
<keyword evidence="5" id="KW-0134">Cell wall</keyword>
<keyword evidence="11" id="KW-0732">Signal</keyword>
<evidence type="ECO:0000256" key="5">
    <source>
        <dbReference type="ARBA" id="ARBA00022512"/>
    </source>
</evidence>
<dbReference type="InterPro" id="IPR032675">
    <property type="entry name" value="LRR_dom_sf"/>
</dbReference>
<evidence type="ECO:0000256" key="3">
    <source>
        <dbReference type="ARBA" id="ARBA00004479"/>
    </source>
</evidence>
<dbReference type="AlphaFoldDB" id="A0AAE1JV65"/>
<accession>A0AAE1JV65</accession>
<keyword evidence="14" id="KW-0418">Kinase</keyword>
<evidence type="ECO:0000256" key="12">
    <source>
        <dbReference type="ARBA" id="ARBA00022737"/>
    </source>
</evidence>
<dbReference type="InterPro" id="IPR011009">
    <property type="entry name" value="Kinase-like_dom_sf"/>
</dbReference>
<dbReference type="PROSITE" id="PS51450">
    <property type="entry name" value="LRR"/>
    <property type="match status" value="1"/>
</dbReference>
<dbReference type="PROSITE" id="PS00109">
    <property type="entry name" value="PROTEIN_KINASE_TYR"/>
    <property type="match status" value="1"/>
</dbReference>
<evidence type="ECO:0000256" key="11">
    <source>
        <dbReference type="ARBA" id="ARBA00022729"/>
    </source>
</evidence>
<evidence type="ECO:0000256" key="15">
    <source>
        <dbReference type="ARBA" id="ARBA00022821"/>
    </source>
</evidence>
<dbReference type="FunFam" id="3.80.10.10:FF:000383">
    <property type="entry name" value="Leucine-rich repeat receptor protein kinase EMS1"/>
    <property type="match status" value="1"/>
</dbReference>
<evidence type="ECO:0000256" key="10">
    <source>
        <dbReference type="ARBA" id="ARBA00022692"/>
    </source>
</evidence>
<dbReference type="PANTHER" id="PTHR48005">
    <property type="entry name" value="LEUCINE RICH REPEAT KINASE 2"/>
    <property type="match status" value="1"/>
</dbReference>
<dbReference type="Pfam" id="PF23598">
    <property type="entry name" value="LRR_14"/>
    <property type="match status" value="1"/>
</dbReference>
<dbReference type="Proteomes" id="UP001293593">
    <property type="component" value="Unassembled WGS sequence"/>
</dbReference>
<evidence type="ECO:0000256" key="7">
    <source>
        <dbReference type="ARBA" id="ARBA00022553"/>
    </source>
</evidence>
<evidence type="ECO:0000256" key="24">
    <source>
        <dbReference type="SAM" id="Phobius"/>
    </source>
</evidence>
<evidence type="ECO:0000256" key="19">
    <source>
        <dbReference type="ARBA" id="ARBA00023170"/>
    </source>
</evidence>
<comment type="subcellular location">
    <subcellularLocation>
        <location evidence="1">Membrane</location>
        <topology evidence="1">Peripheral membrane protein</topology>
    </subcellularLocation>
    <subcellularLocation>
        <location evidence="3">Membrane</location>
        <topology evidence="3">Single-pass type I membrane protein</topology>
    </subcellularLocation>
    <subcellularLocation>
        <location evidence="2">Secreted</location>
        <location evidence="2">Cell wall</location>
    </subcellularLocation>
</comment>
<keyword evidence="19" id="KW-0675">Receptor</keyword>
<evidence type="ECO:0000256" key="17">
    <source>
        <dbReference type="ARBA" id="ARBA00022989"/>
    </source>
</evidence>
<evidence type="ECO:0000256" key="4">
    <source>
        <dbReference type="ARBA" id="ARBA00012513"/>
    </source>
</evidence>
<evidence type="ECO:0000256" key="13">
    <source>
        <dbReference type="ARBA" id="ARBA00022741"/>
    </source>
</evidence>
<dbReference type="Pfam" id="PF08263">
    <property type="entry name" value="LRRNT_2"/>
    <property type="match status" value="1"/>
</dbReference>
<dbReference type="InterPro" id="IPR003591">
    <property type="entry name" value="Leu-rich_rpt_typical-subtyp"/>
</dbReference>
<keyword evidence="20" id="KW-0325">Glycoprotein</keyword>
<comment type="catalytic activity">
    <reaction evidence="23">
        <text>L-seryl-[protein] + ATP = O-phospho-L-seryl-[protein] + ADP + H(+)</text>
        <dbReference type="Rhea" id="RHEA:17989"/>
        <dbReference type="Rhea" id="RHEA-COMP:9863"/>
        <dbReference type="Rhea" id="RHEA-COMP:11604"/>
        <dbReference type="ChEBI" id="CHEBI:15378"/>
        <dbReference type="ChEBI" id="CHEBI:29999"/>
        <dbReference type="ChEBI" id="CHEBI:30616"/>
        <dbReference type="ChEBI" id="CHEBI:83421"/>
        <dbReference type="ChEBI" id="CHEBI:456216"/>
        <dbReference type="EC" id="2.7.11.1"/>
    </reaction>
</comment>
<dbReference type="InterPro" id="IPR051420">
    <property type="entry name" value="Ser_Thr_Kinases_DiverseReg"/>
</dbReference>
<dbReference type="Gene3D" id="1.10.510.10">
    <property type="entry name" value="Transferase(Phosphotransferase) domain 1"/>
    <property type="match status" value="1"/>
</dbReference>
<dbReference type="EC" id="2.7.11.1" evidence="4"/>
<dbReference type="EMBL" id="JAWXYG010000004">
    <property type="protein sequence ID" value="KAK4275671.1"/>
    <property type="molecule type" value="Genomic_DNA"/>
</dbReference>
<dbReference type="InterPro" id="IPR013210">
    <property type="entry name" value="LRR_N_plant-typ"/>
</dbReference>
<dbReference type="SMART" id="SM00369">
    <property type="entry name" value="LRR_TYP"/>
    <property type="match status" value="7"/>
</dbReference>
<evidence type="ECO:0000256" key="16">
    <source>
        <dbReference type="ARBA" id="ARBA00022840"/>
    </source>
</evidence>
<evidence type="ECO:0000256" key="8">
    <source>
        <dbReference type="ARBA" id="ARBA00022614"/>
    </source>
</evidence>
<keyword evidence="8" id="KW-0433">Leucine-rich repeat</keyword>
<keyword evidence="9" id="KW-0808">Transferase</keyword>
<dbReference type="Gene3D" id="3.80.10.10">
    <property type="entry name" value="Ribonuclease Inhibitor"/>
    <property type="match status" value="3"/>
</dbReference>
<feature type="transmembrane region" description="Helical" evidence="24">
    <location>
        <begin position="12"/>
        <end position="35"/>
    </location>
</feature>
<dbReference type="PANTHER" id="PTHR48005:SF70">
    <property type="entry name" value="MDIS1-INTERACTING RECEPTOR LIKE KINASE 2-LIKE"/>
    <property type="match status" value="1"/>
</dbReference>
<evidence type="ECO:0000256" key="2">
    <source>
        <dbReference type="ARBA" id="ARBA00004191"/>
    </source>
</evidence>
<dbReference type="Pfam" id="PF00560">
    <property type="entry name" value="LRR_1"/>
    <property type="match status" value="8"/>
</dbReference>
<dbReference type="Pfam" id="PF00069">
    <property type="entry name" value="Pkinase"/>
    <property type="match status" value="1"/>
</dbReference>
<reference evidence="26" key="1">
    <citation type="submission" date="2023-10" db="EMBL/GenBank/DDBJ databases">
        <title>Chromosome-level genome of the transformable northern wattle, Acacia crassicarpa.</title>
        <authorList>
            <person name="Massaro I."/>
            <person name="Sinha N.R."/>
            <person name="Poethig S."/>
            <person name="Leichty A.R."/>
        </authorList>
    </citation>
    <scope>NUCLEOTIDE SEQUENCE</scope>
    <source>
        <strain evidence="26">Acra3RX</strain>
        <tissue evidence="26">Leaf</tissue>
    </source>
</reference>
<keyword evidence="16" id="KW-0067">ATP-binding</keyword>
<feature type="transmembrane region" description="Helical" evidence="24">
    <location>
        <begin position="670"/>
        <end position="693"/>
    </location>
</feature>